<sequence length="271" mass="28367">MSAAVAGERARAPERSGRVAGKVAVVTGAAMGMGRATAELLAREGAAVTLTDIDTTEGAAAARAIRDAGGRAAFRPLDVSDEAAVARVWAEVVAEHGRIDILVNCAGVIGPDKPTHEVTEAEWDALFAIDVKGVLWGTKHAVPYMIEQGGGSIVNFSSIYGLRGNDEFSAYHVAKGAVTMQTRQDAATYGRHGIRVNSVHPSTVLTPLVEGIAAEFPGGIAAYEEVNTTHQSLRRLGRPEEVAYGVLYLASDEASWVTGVALPIDGGYTAR</sequence>
<protein>
    <submittedName>
        <fullName evidence="3">SDR family oxidoreductase</fullName>
    </submittedName>
</protein>
<dbReference type="CDD" id="cd05233">
    <property type="entry name" value="SDR_c"/>
    <property type="match status" value="1"/>
</dbReference>
<dbReference type="InterPro" id="IPR051122">
    <property type="entry name" value="SDR_DHRS6-like"/>
</dbReference>
<dbReference type="Gene3D" id="3.40.50.720">
    <property type="entry name" value="NAD(P)-binding Rossmann-like Domain"/>
    <property type="match status" value="1"/>
</dbReference>
<name>A0ABN2A8H9_9ACTN</name>
<dbReference type="InterPro" id="IPR036291">
    <property type="entry name" value="NAD(P)-bd_dom_sf"/>
</dbReference>
<dbReference type="PANTHER" id="PTHR43477:SF1">
    <property type="entry name" value="DIHYDROANTICAPSIN 7-DEHYDROGENASE"/>
    <property type="match status" value="1"/>
</dbReference>
<dbReference type="PRINTS" id="PR00080">
    <property type="entry name" value="SDRFAMILY"/>
</dbReference>
<keyword evidence="4" id="KW-1185">Reference proteome</keyword>
<proteinExistence type="inferred from homology"/>
<comment type="similarity">
    <text evidence="1">Belongs to the short-chain dehydrogenases/reductases (SDR) family.</text>
</comment>
<dbReference type="Proteomes" id="UP001500842">
    <property type="component" value="Unassembled WGS sequence"/>
</dbReference>
<dbReference type="PRINTS" id="PR00081">
    <property type="entry name" value="GDHRDH"/>
</dbReference>
<evidence type="ECO:0000256" key="2">
    <source>
        <dbReference type="ARBA" id="ARBA00023002"/>
    </source>
</evidence>
<reference evidence="3 4" key="1">
    <citation type="journal article" date="2019" name="Int. J. Syst. Evol. Microbiol.">
        <title>The Global Catalogue of Microorganisms (GCM) 10K type strain sequencing project: providing services to taxonomists for standard genome sequencing and annotation.</title>
        <authorList>
            <consortium name="The Broad Institute Genomics Platform"/>
            <consortium name="The Broad Institute Genome Sequencing Center for Infectious Disease"/>
            <person name="Wu L."/>
            <person name="Ma J."/>
        </authorList>
    </citation>
    <scope>NUCLEOTIDE SEQUENCE [LARGE SCALE GENOMIC DNA]</scope>
    <source>
        <strain evidence="3 4">JCM 14942</strain>
    </source>
</reference>
<dbReference type="SUPFAM" id="SSF51735">
    <property type="entry name" value="NAD(P)-binding Rossmann-fold domains"/>
    <property type="match status" value="1"/>
</dbReference>
<dbReference type="NCBIfam" id="NF005559">
    <property type="entry name" value="PRK07231.1"/>
    <property type="match status" value="1"/>
</dbReference>
<accession>A0ABN2A8H9</accession>
<dbReference type="InterPro" id="IPR002347">
    <property type="entry name" value="SDR_fam"/>
</dbReference>
<keyword evidence="2" id="KW-0560">Oxidoreductase</keyword>
<comment type="caution">
    <text evidence="3">The sequence shown here is derived from an EMBL/GenBank/DDBJ whole genome shotgun (WGS) entry which is preliminary data.</text>
</comment>
<evidence type="ECO:0000256" key="1">
    <source>
        <dbReference type="ARBA" id="ARBA00006484"/>
    </source>
</evidence>
<organism evidence="3 4">
    <name type="scientific">Nocardioides humi</name>
    <dbReference type="NCBI Taxonomy" id="449461"/>
    <lineage>
        <taxon>Bacteria</taxon>
        <taxon>Bacillati</taxon>
        <taxon>Actinomycetota</taxon>
        <taxon>Actinomycetes</taxon>
        <taxon>Propionibacteriales</taxon>
        <taxon>Nocardioidaceae</taxon>
        <taxon>Nocardioides</taxon>
    </lineage>
</organism>
<gene>
    <name evidence="3" type="ORF">GCM10009788_17220</name>
</gene>
<evidence type="ECO:0000313" key="3">
    <source>
        <dbReference type="EMBL" id="GAA1513280.1"/>
    </source>
</evidence>
<dbReference type="Pfam" id="PF13561">
    <property type="entry name" value="adh_short_C2"/>
    <property type="match status" value="1"/>
</dbReference>
<evidence type="ECO:0000313" key="4">
    <source>
        <dbReference type="Proteomes" id="UP001500842"/>
    </source>
</evidence>
<dbReference type="EMBL" id="BAAAOR010000014">
    <property type="protein sequence ID" value="GAA1513280.1"/>
    <property type="molecule type" value="Genomic_DNA"/>
</dbReference>
<dbReference type="PANTHER" id="PTHR43477">
    <property type="entry name" value="DIHYDROANTICAPSIN 7-DEHYDROGENASE"/>
    <property type="match status" value="1"/>
</dbReference>
<dbReference type="RefSeq" id="WP_219996032.1">
    <property type="nucleotide sequence ID" value="NZ_BAAAOR010000014.1"/>
</dbReference>